<dbReference type="PANTHER" id="PTHR30157">
    <property type="entry name" value="FERRIC REDUCTASE, NADPH-DEPENDENT"/>
    <property type="match status" value="1"/>
</dbReference>
<organism evidence="3 4">
    <name type="scientific">Marinomonas sargassi</name>
    <dbReference type="NCBI Taxonomy" id="2984494"/>
    <lineage>
        <taxon>Bacteria</taxon>
        <taxon>Pseudomonadati</taxon>
        <taxon>Pseudomonadota</taxon>
        <taxon>Gammaproteobacteria</taxon>
        <taxon>Oceanospirillales</taxon>
        <taxon>Oceanospirillaceae</taxon>
        <taxon>Marinomonas</taxon>
    </lineage>
</organism>
<comment type="caution">
    <text evidence="3">The sequence shown here is derived from an EMBL/GenBank/DDBJ whole genome shotgun (WGS) entry which is preliminary data.</text>
</comment>
<dbReference type="CDD" id="cd06193">
    <property type="entry name" value="siderophore_interacting"/>
    <property type="match status" value="1"/>
</dbReference>
<name>A0ABT2YNK7_9GAMM</name>
<dbReference type="Pfam" id="PF08021">
    <property type="entry name" value="FAD_binding_9"/>
    <property type="match status" value="1"/>
</dbReference>
<dbReference type="Pfam" id="PF04954">
    <property type="entry name" value="SIP"/>
    <property type="match status" value="1"/>
</dbReference>
<dbReference type="InterPro" id="IPR007037">
    <property type="entry name" value="SIP_rossman_dom"/>
</dbReference>
<dbReference type="InterPro" id="IPR039261">
    <property type="entry name" value="FNR_nucleotide-bd"/>
</dbReference>
<evidence type="ECO:0000256" key="1">
    <source>
        <dbReference type="ARBA" id="ARBA00035644"/>
    </source>
</evidence>
<protein>
    <submittedName>
        <fullName evidence="3">Siderophore-interacting protein</fullName>
    </submittedName>
</protein>
<gene>
    <name evidence="3" type="ORF">OFY17_01115</name>
</gene>
<evidence type="ECO:0000259" key="2">
    <source>
        <dbReference type="PROSITE" id="PS51384"/>
    </source>
</evidence>
<feature type="domain" description="FAD-binding FR-type" evidence="2">
    <location>
        <begin position="13"/>
        <end position="143"/>
    </location>
</feature>
<comment type="similarity">
    <text evidence="1">Belongs to the SIP oxidoreductase family.</text>
</comment>
<proteinExistence type="inferred from homology"/>
<dbReference type="InterPro" id="IPR039374">
    <property type="entry name" value="SIP_fam"/>
</dbReference>
<evidence type="ECO:0000313" key="3">
    <source>
        <dbReference type="EMBL" id="MCV2401471.1"/>
    </source>
</evidence>
<keyword evidence="4" id="KW-1185">Reference proteome</keyword>
<dbReference type="InterPro" id="IPR017927">
    <property type="entry name" value="FAD-bd_FR_type"/>
</dbReference>
<dbReference type="Gene3D" id="2.40.30.10">
    <property type="entry name" value="Translation factors"/>
    <property type="match status" value="1"/>
</dbReference>
<dbReference type="RefSeq" id="WP_263528847.1">
    <property type="nucleotide sequence ID" value="NZ_JAOVZB010000001.1"/>
</dbReference>
<dbReference type="Gene3D" id="3.40.50.80">
    <property type="entry name" value="Nucleotide-binding domain of ferredoxin-NADP reductase (FNR) module"/>
    <property type="match status" value="1"/>
</dbReference>
<dbReference type="SUPFAM" id="SSF63380">
    <property type="entry name" value="Riboflavin synthase domain-like"/>
    <property type="match status" value="1"/>
</dbReference>
<dbReference type="Proteomes" id="UP001209713">
    <property type="component" value="Unassembled WGS sequence"/>
</dbReference>
<dbReference type="InterPro" id="IPR013113">
    <property type="entry name" value="SIP_FAD-bd"/>
</dbReference>
<sequence length="265" mass="29256">MPVYENVRVEVPLKERLANVVSVVDLSPTLRRVRLQGADLHDFQFDELAPEIHVKLFFPTESQPELRLPKATPDGKSADWSGLKEGLLSPCRNYTIRAFDAEAGTVDIDLVLHDEGVGGPWAKQAQVGQTLGLFGPRSWKFPPLGAVNYVFFADETSVPALARWLEILPSDAKVEAFIEMPSAESEIPLPHHGGATIHWLQNNDGFYGESLINAANNLSSQALNANTWVWGATEAHAVASLKRFFLQESGVNPSNIDVVAYWKQD</sequence>
<dbReference type="EMBL" id="JAOVZB010000001">
    <property type="protein sequence ID" value="MCV2401471.1"/>
    <property type="molecule type" value="Genomic_DNA"/>
</dbReference>
<reference evidence="3 4" key="1">
    <citation type="submission" date="2022-10" db="EMBL/GenBank/DDBJ databases">
        <title>Marinomonas transparenta sp. nov. and Marinomonas sargassi sp. nov., isolated from marine alga (Sargassum natans (L.) Gaillon).</title>
        <authorList>
            <person name="Wang Y."/>
        </authorList>
    </citation>
    <scope>NUCLEOTIDE SEQUENCE [LARGE SCALE GENOMIC DNA]</scope>
    <source>
        <strain evidence="3 4">C2222</strain>
    </source>
</reference>
<dbReference type="InterPro" id="IPR017938">
    <property type="entry name" value="Riboflavin_synthase-like_b-brl"/>
</dbReference>
<evidence type="ECO:0000313" key="4">
    <source>
        <dbReference type="Proteomes" id="UP001209713"/>
    </source>
</evidence>
<accession>A0ABT2YNK7</accession>
<dbReference type="PANTHER" id="PTHR30157:SF0">
    <property type="entry name" value="NADPH-DEPENDENT FERRIC-CHELATE REDUCTASE"/>
    <property type="match status" value="1"/>
</dbReference>
<dbReference type="PROSITE" id="PS51384">
    <property type="entry name" value="FAD_FR"/>
    <property type="match status" value="1"/>
</dbReference>